<evidence type="ECO:0000256" key="4">
    <source>
        <dbReference type="ARBA" id="ARBA00022723"/>
    </source>
</evidence>
<dbReference type="EMBL" id="VFYP01000001">
    <property type="protein sequence ID" value="TPP10209.1"/>
    <property type="molecule type" value="Genomic_DNA"/>
</dbReference>
<comment type="similarity">
    <text evidence="2 6">Belongs to the bacterial solute-binding protein 9 family.</text>
</comment>
<comment type="subcellular location">
    <subcellularLocation>
        <location evidence="1">Cell envelope</location>
    </subcellularLocation>
</comment>
<dbReference type="Gene3D" id="3.40.50.1980">
    <property type="entry name" value="Nitrogenase molybdenum iron protein domain"/>
    <property type="match status" value="2"/>
</dbReference>
<dbReference type="Proteomes" id="UP000316429">
    <property type="component" value="Unassembled WGS sequence"/>
</dbReference>
<evidence type="ECO:0000256" key="3">
    <source>
        <dbReference type="ARBA" id="ARBA00022448"/>
    </source>
</evidence>
<dbReference type="Pfam" id="PF01297">
    <property type="entry name" value="ZnuA"/>
    <property type="match status" value="1"/>
</dbReference>
<dbReference type="RefSeq" id="WP_140826561.1">
    <property type="nucleotide sequence ID" value="NZ_VFYP01000001.1"/>
</dbReference>
<feature type="signal peptide" evidence="7">
    <location>
        <begin position="1"/>
        <end position="24"/>
    </location>
</feature>
<accession>A0A504U6Z5</accession>
<dbReference type="SUPFAM" id="SSF53807">
    <property type="entry name" value="Helical backbone' metal receptor"/>
    <property type="match status" value="1"/>
</dbReference>
<evidence type="ECO:0000313" key="8">
    <source>
        <dbReference type="EMBL" id="TPP10209.1"/>
    </source>
</evidence>
<name>A0A504U6Z5_9HYPH</name>
<evidence type="ECO:0000313" key="9">
    <source>
        <dbReference type="Proteomes" id="UP000316429"/>
    </source>
</evidence>
<dbReference type="GO" id="GO:0007155">
    <property type="term" value="P:cell adhesion"/>
    <property type="evidence" value="ECO:0007669"/>
    <property type="project" value="InterPro"/>
</dbReference>
<dbReference type="PRINTS" id="PR00690">
    <property type="entry name" value="ADHESNFAMILY"/>
</dbReference>
<dbReference type="InterPro" id="IPR006128">
    <property type="entry name" value="Lipoprotein_PsaA-like"/>
</dbReference>
<dbReference type="InterPro" id="IPR050492">
    <property type="entry name" value="Bact_metal-bind_prot9"/>
</dbReference>
<keyword evidence="4" id="KW-0479">Metal-binding</keyword>
<keyword evidence="5 7" id="KW-0732">Signal</keyword>
<comment type="caution">
    <text evidence="8">The sequence shown here is derived from an EMBL/GenBank/DDBJ whole genome shotgun (WGS) entry which is preliminary data.</text>
</comment>
<dbReference type="PANTHER" id="PTHR42953">
    <property type="entry name" value="HIGH-AFFINITY ZINC UPTAKE SYSTEM PROTEIN ZNUA-RELATED"/>
    <property type="match status" value="1"/>
</dbReference>
<proteinExistence type="inferred from homology"/>
<dbReference type="OrthoDB" id="9793396at2"/>
<dbReference type="InterPro" id="IPR006127">
    <property type="entry name" value="ZnuA-like"/>
</dbReference>
<keyword evidence="9" id="KW-1185">Reference proteome</keyword>
<evidence type="ECO:0000256" key="5">
    <source>
        <dbReference type="ARBA" id="ARBA00022729"/>
    </source>
</evidence>
<sequence>MIRKLSLLSALPLIASLYGSTALAGEPVKVVASFTVLADVVAQVGGDHVEVSSLVGPNGDPHEFEPSPSDAKALKAAKVTFISGEGLEGWMERLISASGYEGKPVVVSDGITLRSMEEDGETVTDPHVWNSPVNVKVWVDNIAAALAKADPDDAADFAANAKAYKDKLDTLDAYAHEKFDAVPEASRKILTSHDAFGYLGREYGVTFLSPLGLSTETEASAADVAQLIEQIKTEHVKTYFLENSNDPRLVEQIAGATGAQSGGELYVESLSEKDGPAPTYEQMFRYNVDQLSAAMAKSS</sequence>
<evidence type="ECO:0000256" key="2">
    <source>
        <dbReference type="ARBA" id="ARBA00011028"/>
    </source>
</evidence>
<keyword evidence="3 6" id="KW-0813">Transport</keyword>
<organism evidence="8 9">
    <name type="scientific">Rhizobium glycinendophyticum</name>
    <dbReference type="NCBI Taxonomy" id="2589807"/>
    <lineage>
        <taxon>Bacteria</taxon>
        <taxon>Pseudomonadati</taxon>
        <taxon>Pseudomonadota</taxon>
        <taxon>Alphaproteobacteria</taxon>
        <taxon>Hyphomicrobiales</taxon>
        <taxon>Rhizobiaceae</taxon>
        <taxon>Rhizobium/Agrobacterium group</taxon>
        <taxon>Rhizobium</taxon>
    </lineage>
</organism>
<evidence type="ECO:0000256" key="7">
    <source>
        <dbReference type="SAM" id="SignalP"/>
    </source>
</evidence>
<evidence type="ECO:0000256" key="1">
    <source>
        <dbReference type="ARBA" id="ARBA00004196"/>
    </source>
</evidence>
<protein>
    <submittedName>
        <fullName evidence="8">Metal ABC transporter substrate-binding protein</fullName>
    </submittedName>
</protein>
<dbReference type="InterPro" id="IPR006129">
    <property type="entry name" value="AdhesinB"/>
</dbReference>
<dbReference type="PANTHER" id="PTHR42953:SF1">
    <property type="entry name" value="METAL-BINDING PROTEIN HI_0362-RELATED"/>
    <property type="match status" value="1"/>
</dbReference>
<evidence type="ECO:0000256" key="6">
    <source>
        <dbReference type="RuleBase" id="RU003512"/>
    </source>
</evidence>
<dbReference type="PRINTS" id="PR00691">
    <property type="entry name" value="ADHESINB"/>
</dbReference>
<feature type="chain" id="PRO_5021508578" evidence="7">
    <location>
        <begin position="25"/>
        <end position="299"/>
    </location>
</feature>
<gene>
    <name evidence="8" type="ORF">FJQ55_04895</name>
</gene>
<dbReference type="GO" id="GO:0030313">
    <property type="term" value="C:cell envelope"/>
    <property type="evidence" value="ECO:0007669"/>
    <property type="project" value="UniProtKB-SubCell"/>
</dbReference>
<dbReference type="AlphaFoldDB" id="A0A504U6Z5"/>
<dbReference type="GO" id="GO:0046872">
    <property type="term" value="F:metal ion binding"/>
    <property type="evidence" value="ECO:0007669"/>
    <property type="project" value="UniProtKB-KW"/>
</dbReference>
<dbReference type="GO" id="GO:0030001">
    <property type="term" value="P:metal ion transport"/>
    <property type="evidence" value="ECO:0007669"/>
    <property type="project" value="InterPro"/>
</dbReference>
<reference evidence="8 9" key="1">
    <citation type="submission" date="2019-06" db="EMBL/GenBank/DDBJ databases">
        <title>Rhizobium sp. CL12 isolated from roots of soybean.</title>
        <authorList>
            <person name="Wang C."/>
        </authorList>
    </citation>
    <scope>NUCLEOTIDE SEQUENCE [LARGE SCALE GENOMIC DNA]</scope>
    <source>
        <strain evidence="8 9">CL12</strain>
    </source>
</reference>